<keyword evidence="1" id="KW-0732">Signal</keyword>
<proteinExistence type="predicted"/>
<accession>A0A1W0WJV3</accession>
<feature type="chain" id="PRO_5010718040" evidence="1">
    <location>
        <begin position="17"/>
        <end position="110"/>
    </location>
</feature>
<dbReference type="AlphaFoldDB" id="A0A1W0WJV3"/>
<dbReference type="Proteomes" id="UP000192578">
    <property type="component" value="Unassembled WGS sequence"/>
</dbReference>
<organism evidence="2 3">
    <name type="scientific">Hypsibius exemplaris</name>
    <name type="common">Freshwater tardigrade</name>
    <dbReference type="NCBI Taxonomy" id="2072580"/>
    <lineage>
        <taxon>Eukaryota</taxon>
        <taxon>Metazoa</taxon>
        <taxon>Ecdysozoa</taxon>
        <taxon>Tardigrada</taxon>
        <taxon>Eutardigrada</taxon>
        <taxon>Parachela</taxon>
        <taxon>Hypsibioidea</taxon>
        <taxon>Hypsibiidae</taxon>
        <taxon>Hypsibius</taxon>
    </lineage>
</organism>
<name>A0A1W0WJV3_HYPEX</name>
<reference evidence="3" key="1">
    <citation type="submission" date="2017-01" db="EMBL/GenBank/DDBJ databases">
        <title>Comparative genomics of anhydrobiosis in the tardigrade Hypsibius dujardini.</title>
        <authorList>
            <person name="Yoshida Y."/>
            <person name="Koutsovoulos G."/>
            <person name="Laetsch D."/>
            <person name="Stevens L."/>
            <person name="Kumar S."/>
            <person name="Horikawa D."/>
            <person name="Ishino K."/>
            <person name="Komine S."/>
            <person name="Tomita M."/>
            <person name="Blaxter M."/>
            <person name="Arakawa K."/>
        </authorList>
    </citation>
    <scope>NUCLEOTIDE SEQUENCE [LARGE SCALE GENOMIC DNA]</scope>
    <source>
        <strain evidence="3">Z151</strain>
    </source>
</reference>
<protein>
    <submittedName>
        <fullName evidence="2">Uncharacterized protein</fullName>
    </submittedName>
</protein>
<keyword evidence="3" id="KW-1185">Reference proteome</keyword>
<evidence type="ECO:0000313" key="3">
    <source>
        <dbReference type="Proteomes" id="UP000192578"/>
    </source>
</evidence>
<dbReference type="EMBL" id="MTYJ01000089">
    <property type="protein sequence ID" value="OQV15403.1"/>
    <property type="molecule type" value="Genomic_DNA"/>
</dbReference>
<feature type="signal peptide" evidence="1">
    <location>
        <begin position="1"/>
        <end position="16"/>
    </location>
</feature>
<evidence type="ECO:0000313" key="2">
    <source>
        <dbReference type="EMBL" id="OQV15403.1"/>
    </source>
</evidence>
<sequence length="110" mass="12524">MARYLAALGSTGKVLALMVLMCGWCSGQLYREQSYYDDQEPPQHIWKRGPLTNMPPWIKWTLATQPPIPEPVYQEQTQEVIAETEPAAKSSLPCFLHPVSCFGRQRQGHH</sequence>
<gene>
    <name evidence="2" type="ORF">BV898_10413</name>
</gene>
<dbReference type="OrthoDB" id="10611051at2759"/>
<evidence type="ECO:0000256" key="1">
    <source>
        <dbReference type="SAM" id="SignalP"/>
    </source>
</evidence>
<comment type="caution">
    <text evidence="2">The sequence shown here is derived from an EMBL/GenBank/DDBJ whole genome shotgun (WGS) entry which is preliminary data.</text>
</comment>